<evidence type="ECO:0000313" key="4">
    <source>
        <dbReference type="Proteomes" id="UP000244248"/>
    </source>
</evidence>
<comment type="caution">
    <text evidence="1">Lacks conserved residue(s) required for the propagation of feature annotation.</text>
</comment>
<proteinExistence type="predicted"/>
<dbReference type="InterPro" id="IPR036265">
    <property type="entry name" value="HIT-like_sf"/>
</dbReference>
<dbReference type="PIRSF" id="PIRSF000714">
    <property type="entry name" value="HIT"/>
    <property type="match status" value="1"/>
</dbReference>
<dbReference type="Pfam" id="PF01230">
    <property type="entry name" value="HIT"/>
    <property type="match status" value="1"/>
</dbReference>
<accession>A0A2T5MFD2</accession>
<dbReference type="Gene3D" id="3.30.428.10">
    <property type="entry name" value="HIT-like"/>
    <property type="match status" value="1"/>
</dbReference>
<dbReference type="SUPFAM" id="SSF54197">
    <property type="entry name" value="HIT-like"/>
    <property type="match status" value="1"/>
</dbReference>
<dbReference type="GO" id="GO:0003824">
    <property type="term" value="F:catalytic activity"/>
    <property type="evidence" value="ECO:0007669"/>
    <property type="project" value="InterPro"/>
</dbReference>
<organism evidence="3 4">
    <name type="scientific">Stenotrophobium rhamnosiphilum</name>
    <dbReference type="NCBI Taxonomy" id="2029166"/>
    <lineage>
        <taxon>Bacteria</taxon>
        <taxon>Pseudomonadati</taxon>
        <taxon>Pseudomonadota</taxon>
        <taxon>Gammaproteobacteria</taxon>
        <taxon>Nevskiales</taxon>
        <taxon>Nevskiaceae</taxon>
        <taxon>Stenotrophobium</taxon>
    </lineage>
</organism>
<dbReference type="AlphaFoldDB" id="A0A2T5MFD2"/>
<name>A0A2T5MFD2_9GAMM</name>
<comment type="caution">
    <text evidence="3">The sequence shown here is derived from an EMBL/GenBank/DDBJ whole genome shotgun (WGS) entry which is preliminary data.</text>
</comment>
<gene>
    <name evidence="3" type="ORF">CJD38_08045</name>
</gene>
<evidence type="ECO:0000313" key="3">
    <source>
        <dbReference type="EMBL" id="PTU31291.1"/>
    </source>
</evidence>
<dbReference type="InterPro" id="IPR026026">
    <property type="entry name" value="HIT_Hint"/>
</dbReference>
<sequence>MNFELHPQLAADTVLIGDLPLCRLLLMNDRQYPWTILVPRRAGLREIFQMHESDQLCFWRESAQLSQTLMTAFAGDKLNVAALGNMVPQLHIHHIVRFKGDPAWPAPVWGKHPAQPYDSAALNERLQQLRTLLNLEPSQLA</sequence>
<dbReference type="Proteomes" id="UP000244248">
    <property type="component" value="Unassembled WGS sequence"/>
</dbReference>
<keyword evidence="4" id="KW-1185">Reference proteome</keyword>
<dbReference type="OrthoDB" id="9799145at2"/>
<reference evidence="3 4" key="1">
    <citation type="submission" date="2018-04" db="EMBL/GenBank/DDBJ databases">
        <title>Novel species isolated from glacier.</title>
        <authorList>
            <person name="Liu Q."/>
            <person name="Xin Y.-H."/>
        </authorList>
    </citation>
    <scope>NUCLEOTIDE SEQUENCE [LARGE SCALE GENOMIC DNA]</scope>
    <source>
        <strain evidence="3 4">GT1R17</strain>
    </source>
</reference>
<feature type="domain" description="HIT" evidence="2">
    <location>
        <begin position="35"/>
        <end position="104"/>
    </location>
</feature>
<evidence type="ECO:0000256" key="1">
    <source>
        <dbReference type="PROSITE-ProRule" id="PRU00464"/>
    </source>
</evidence>
<protein>
    <submittedName>
        <fullName evidence="3">HIT family protein</fullName>
    </submittedName>
</protein>
<dbReference type="EMBL" id="QANS01000003">
    <property type="protein sequence ID" value="PTU31291.1"/>
    <property type="molecule type" value="Genomic_DNA"/>
</dbReference>
<evidence type="ECO:0000259" key="2">
    <source>
        <dbReference type="PROSITE" id="PS51084"/>
    </source>
</evidence>
<dbReference type="InterPro" id="IPR011146">
    <property type="entry name" value="HIT-like"/>
</dbReference>
<dbReference type="PROSITE" id="PS51084">
    <property type="entry name" value="HIT_2"/>
    <property type="match status" value="1"/>
</dbReference>
<dbReference type="RefSeq" id="WP_107939834.1">
    <property type="nucleotide sequence ID" value="NZ_QANS01000003.1"/>
</dbReference>